<dbReference type="Pfam" id="PF13417">
    <property type="entry name" value="GST_N_3"/>
    <property type="match status" value="1"/>
</dbReference>
<dbReference type="GO" id="GO:0005737">
    <property type="term" value="C:cytoplasm"/>
    <property type="evidence" value="ECO:0007669"/>
    <property type="project" value="TreeGrafter"/>
</dbReference>
<dbReference type="Gene3D" id="1.20.1050.10">
    <property type="match status" value="1"/>
</dbReference>
<dbReference type="PANTHER" id="PTHR43900">
    <property type="entry name" value="GLUTATHIONE S-TRANSFERASE RHO"/>
    <property type="match status" value="1"/>
</dbReference>
<dbReference type="PANTHER" id="PTHR43900:SF96">
    <property type="entry name" value="GLUTATHIONE TRANSFERASE"/>
    <property type="match status" value="1"/>
</dbReference>
<dbReference type="SUPFAM" id="SSF47616">
    <property type="entry name" value="GST C-terminal domain-like"/>
    <property type="match status" value="1"/>
</dbReference>
<dbReference type="EC" id="2.5.1.18" evidence="2"/>
<feature type="compositionally biased region" description="Low complexity" evidence="5">
    <location>
        <begin position="464"/>
        <end position="501"/>
    </location>
</feature>
<name>A0A8J5F4Q4_ZINOF</name>
<evidence type="ECO:0000313" key="9">
    <source>
        <dbReference type="EMBL" id="KAG6482667.1"/>
    </source>
</evidence>
<dbReference type="InterPro" id="IPR036282">
    <property type="entry name" value="Glutathione-S-Trfase_C_sf"/>
</dbReference>
<feature type="compositionally biased region" description="Low complexity" evidence="5">
    <location>
        <begin position="546"/>
        <end position="583"/>
    </location>
</feature>
<evidence type="ECO:0000259" key="7">
    <source>
        <dbReference type="PROSITE" id="PS50405"/>
    </source>
</evidence>
<comment type="caution">
    <text evidence="9">The sequence shown here is derived from an EMBL/GenBank/DDBJ whole genome shotgun (WGS) entry which is preliminary data.</text>
</comment>
<evidence type="ECO:0000313" key="8">
    <source>
        <dbReference type="EMBL" id="KAG6482661.1"/>
    </source>
</evidence>
<feature type="region of interest" description="Disordered" evidence="5">
    <location>
        <begin position="219"/>
        <end position="709"/>
    </location>
</feature>
<feature type="compositionally biased region" description="Polar residues" evidence="5">
    <location>
        <begin position="603"/>
        <end position="619"/>
    </location>
</feature>
<dbReference type="InterPro" id="IPR004046">
    <property type="entry name" value="GST_C"/>
</dbReference>
<keyword evidence="10" id="KW-1185">Reference proteome</keyword>
<dbReference type="PROSITE" id="PS50405">
    <property type="entry name" value="GST_CTER"/>
    <property type="match status" value="1"/>
</dbReference>
<dbReference type="InterPro" id="IPR004045">
    <property type="entry name" value="Glutathione_S-Trfase_N"/>
</dbReference>
<feature type="compositionally biased region" description="Low complexity" evidence="5">
    <location>
        <begin position="639"/>
        <end position="677"/>
    </location>
</feature>
<feature type="compositionally biased region" description="Polar residues" evidence="5">
    <location>
        <begin position="246"/>
        <end position="258"/>
    </location>
</feature>
<dbReference type="InterPro" id="IPR040079">
    <property type="entry name" value="Glutathione_S-Trfase"/>
</dbReference>
<feature type="compositionally biased region" description="Acidic residues" evidence="5">
    <location>
        <begin position="219"/>
        <end position="228"/>
    </location>
</feature>
<feature type="compositionally biased region" description="Polar residues" evidence="5">
    <location>
        <begin position="510"/>
        <end position="526"/>
    </location>
</feature>
<feature type="domain" description="GST C-terminal" evidence="7">
    <location>
        <begin position="94"/>
        <end position="231"/>
    </location>
</feature>
<feature type="compositionally biased region" description="Basic and acidic residues" evidence="5">
    <location>
        <begin position="229"/>
        <end position="240"/>
    </location>
</feature>
<feature type="compositionally biased region" description="Polar residues" evidence="5">
    <location>
        <begin position="443"/>
        <end position="459"/>
    </location>
</feature>
<comment type="similarity">
    <text evidence="1">Belongs to the GST superfamily. Phi family.</text>
</comment>
<feature type="compositionally biased region" description="Low complexity" evidence="5">
    <location>
        <begin position="302"/>
        <end position="315"/>
    </location>
</feature>
<dbReference type="GO" id="GO:0004364">
    <property type="term" value="F:glutathione transferase activity"/>
    <property type="evidence" value="ECO:0007669"/>
    <property type="project" value="UniProtKB-EC"/>
</dbReference>
<evidence type="ECO:0000256" key="4">
    <source>
        <dbReference type="ARBA" id="ARBA00047960"/>
    </source>
</evidence>
<evidence type="ECO:0000259" key="6">
    <source>
        <dbReference type="PROSITE" id="PS50404"/>
    </source>
</evidence>
<dbReference type="Proteomes" id="UP000734854">
    <property type="component" value="Unassembled WGS sequence"/>
</dbReference>
<dbReference type="GO" id="GO:0043295">
    <property type="term" value="F:glutathione binding"/>
    <property type="evidence" value="ECO:0007669"/>
    <property type="project" value="TreeGrafter"/>
</dbReference>
<dbReference type="PROSITE" id="PS50404">
    <property type="entry name" value="GST_NTER"/>
    <property type="match status" value="1"/>
</dbReference>
<feature type="compositionally biased region" description="Polar residues" evidence="5">
    <location>
        <begin position="409"/>
        <end position="429"/>
    </location>
</feature>
<evidence type="ECO:0000256" key="5">
    <source>
        <dbReference type="SAM" id="MobiDB-lite"/>
    </source>
</evidence>
<dbReference type="EMBL" id="JACMSC010000016">
    <property type="protein sequence ID" value="KAG6482661.1"/>
    <property type="molecule type" value="Genomic_DNA"/>
</dbReference>
<dbReference type="InterPro" id="IPR034347">
    <property type="entry name" value="GST_Phi_C"/>
</dbReference>
<dbReference type="SFLD" id="SFLDS00019">
    <property type="entry name" value="Glutathione_Transferase_(cytos"/>
    <property type="match status" value="1"/>
</dbReference>
<dbReference type="SUPFAM" id="SSF52833">
    <property type="entry name" value="Thioredoxin-like"/>
    <property type="match status" value="1"/>
</dbReference>
<dbReference type="CDD" id="cd03187">
    <property type="entry name" value="GST_C_Phi"/>
    <property type="match status" value="1"/>
</dbReference>
<comment type="catalytic activity">
    <reaction evidence="4">
        <text>RX + glutathione = an S-substituted glutathione + a halide anion + H(+)</text>
        <dbReference type="Rhea" id="RHEA:16437"/>
        <dbReference type="ChEBI" id="CHEBI:15378"/>
        <dbReference type="ChEBI" id="CHEBI:16042"/>
        <dbReference type="ChEBI" id="CHEBI:17792"/>
        <dbReference type="ChEBI" id="CHEBI:57925"/>
        <dbReference type="ChEBI" id="CHEBI:90779"/>
        <dbReference type="EC" id="2.5.1.18"/>
    </reaction>
</comment>
<protein>
    <recommendedName>
        <fullName evidence="2">glutathione transferase</fullName>
        <ecNumber evidence="2">2.5.1.18</ecNumber>
    </recommendedName>
</protein>
<dbReference type="FunFam" id="1.20.1050.10:FF:000004">
    <property type="entry name" value="Glutathione S-transferase F2"/>
    <property type="match status" value="1"/>
</dbReference>
<feature type="domain" description="GST N-terminal" evidence="6">
    <location>
        <begin position="5"/>
        <end position="86"/>
    </location>
</feature>
<keyword evidence="3" id="KW-0808">Transferase</keyword>
<feature type="compositionally biased region" description="Polar residues" evidence="5">
    <location>
        <begin position="374"/>
        <end position="401"/>
    </location>
</feature>
<feature type="compositionally biased region" description="Polar residues" evidence="5">
    <location>
        <begin position="343"/>
        <end position="356"/>
    </location>
</feature>
<feature type="compositionally biased region" description="Polar residues" evidence="5">
    <location>
        <begin position="271"/>
        <end position="292"/>
    </location>
</feature>
<evidence type="ECO:0000256" key="1">
    <source>
        <dbReference type="ARBA" id="ARBA00010128"/>
    </source>
</evidence>
<feature type="compositionally biased region" description="Polar residues" evidence="5">
    <location>
        <begin position="316"/>
        <end position="334"/>
    </location>
</feature>
<dbReference type="InterPro" id="IPR010987">
    <property type="entry name" value="Glutathione-S-Trfase_C-like"/>
</dbReference>
<sequence>MADSILKVYSAKPILPDVSRVLACLYEKDVKFELKNLYPGHHIARDLLTLQASTRSPVTAWEDGQTLLFESRALCRYISEKYADRGNRYLLGKDILERASIEQWLKLEEQSFDPLSRDLTFHLAFAVEPCDRALLVSGAKKLTIVLDAYDQRLGDYEFLAGDEFSLADLSHLPNSHYIAHSDEWGHLFESRKNVRRWWDAISRRPSWEKVVETLNEVDIESGDQEEDATASKETQKEKSTLHILPSKSSGTQSLTSFVPQPKTHKVELFKGSSTSTSELPRQDPTKPQSSEGSKLGEDDGPTSSKSSGATSTQSTPSTDMSAKPAQASSTSTSEVPREDFVKPSSSLTPTASQASLAATDDFTLKNDRVVTLEPTKTTPMQPTKSTTKNLEQIDTPSVSTSEDSKKVIETSSTITSDATKATSKTINVGSTSDSTSRKDDKMISSQFIGTTSQSVQSTMENKESSQSLSTSTSKTSTPTLFQSPSSPTSTTNQETSSSNDSISKKDDKLTSTQAIGTTSQFGQSTMENKESSQSLSTSTPPPPSSPTSATQITSTTTNASTPTNGRSTTSQAQNTAANTQSNSLPSTEGSPFDSISKNDDKLTSTQSIATTSQLGQSTMENKESRQSLSTSTPPPPSSPTFATQITSTTTDASTPTTNGRSTTPQAQNTAANTQSNSLPSTQVSSSESHSGPTNPANKTSVTVGFQSEI</sequence>
<dbReference type="Pfam" id="PF00043">
    <property type="entry name" value="GST_C"/>
    <property type="match status" value="1"/>
</dbReference>
<evidence type="ECO:0000256" key="2">
    <source>
        <dbReference type="ARBA" id="ARBA00012452"/>
    </source>
</evidence>
<dbReference type="GO" id="GO:0009636">
    <property type="term" value="P:response to toxic substance"/>
    <property type="evidence" value="ECO:0007669"/>
    <property type="project" value="UniProtKB-ARBA"/>
</dbReference>
<accession>A0A8J5F4Q4</accession>
<feature type="compositionally biased region" description="Polar residues" evidence="5">
    <location>
        <begin position="678"/>
        <end position="709"/>
    </location>
</feature>
<dbReference type="GO" id="GO:0006749">
    <property type="term" value="P:glutathione metabolic process"/>
    <property type="evidence" value="ECO:0007669"/>
    <property type="project" value="TreeGrafter"/>
</dbReference>
<feature type="compositionally biased region" description="Polar residues" evidence="5">
    <location>
        <begin position="584"/>
        <end position="595"/>
    </location>
</feature>
<dbReference type="EMBL" id="JACMSC010000016">
    <property type="protein sequence ID" value="KAG6482667.1"/>
    <property type="molecule type" value="Genomic_DNA"/>
</dbReference>
<proteinExistence type="inferred from homology"/>
<evidence type="ECO:0000313" key="10">
    <source>
        <dbReference type="Proteomes" id="UP000734854"/>
    </source>
</evidence>
<reference evidence="9 10" key="1">
    <citation type="submission" date="2020-08" db="EMBL/GenBank/DDBJ databases">
        <title>Plant Genome Project.</title>
        <authorList>
            <person name="Zhang R.-G."/>
        </authorList>
    </citation>
    <scope>NUCLEOTIDE SEQUENCE [LARGE SCALE GENOMIC DNA]</scope>
    <source>
        <tissue evidence="9">Rhizome</tissue>
    </source>
</reference>
<dbReference type="Gene3D" id="3.40.30.10">
    <property type="entry name" value="Glutaredoxin"/>
    <property type="match status" value="1"/>
</dbReference>
<dbReference type="InterPro" id="IPR036249">
    <property type="entry name" value="Thioredoxin-like_sf"/>
</dbReference>
<dbReference type="SFLD" id="SFLDG00358">
    <property type="entry name" value="Main_(cytGST)"/>
    <property type="match status" value="1"/>
</dbReference>
<evidence type="ECO:0000256" key="3">
    <source>
        <dbReference type="ARBA" id="ARBA00022679"/>
    </source>
</evidence>
<dbReference type="AlphaFoldDB" id="A0A8J5F4Q4"/>
<organism evidence="9 10">
    <name type="scientific">Zingiber officinale</name>
    <name type="common">Ginger</name>
    <name type="synonym">Amomum zingiber</name>
    <dbReference type="NCBI Taxonomy" id="94328"/>
    <lineage>
        <taxon>Eukaryota</taxon>
        <taxon>Viridiplantae</taxon>
        <taxon>Streptophyta</taxon>
        <taxon>Embryophyta</taxon>
        <taxon>Tracheophyta</taxon>
        <taxon>Spermatophyta</taxon>
        <taxon>Magnoliopsida</taxon>
        <taxon>Liliopsida</taxon>
        <taxon>Zingiberales</taxon>
        <taxon>Zingiberaceae</taxon>
        <taxon>Zingiber</taxon>
    </lineage>
</organism>
<gene>
    <name evidence="8" type="ORF">ZIOFF_059296</name>
    <name evidence="9" type="ORF">ZIOFF_059303</name>
</gene>